<feature type="transmembrane region" description="Helical" evidence="2">
    <location>
        <begin position="235"/>
        <end position="258"/>
    </location>
</feature>
<keyword evidence="2" id="KW-0472">Membrane</keyword>
<accession>A0A1Y5FJQ4</accession>
<evidence type="ECO:0000313" key="3">
    <source>
        <dbReference type="EMBL" id="OUS00273.1"/>
    </source>
</evidence>
<reference evidence="4" key="1">
    <citation type="journal article" date="2017" name="Proc. Natl. Acad. Sci. U.S.A.">
        <title>Simulation of Deepwater Horizon oil plume reveals substrate specialization within a complex community of hydrocarbon-degraders.</title>
        <authorList>
            <person name="Hu P."/>
            <person name="Dubinsky E.A."/>
            <person name="Probst A.J."/>
            <person name="Wang J."/>
            <person name="Sieber C.M.K."/>
            <person name="Tom L.M."/>
            <person name="Gardinali P."/>
            <person name="Banfield J.F."/>
            <person name="Atlas R.M."/>
            <person name="Andersen G.L."/>
        </authorList>
    </citation>
    <scope>NUCLEOTIDE SEQUENCE [LARGE SCALE GENOMIC DNA]</scope>
</reference>
<proteinExistence type="predicted"/>
<protein>
    <submittedName>
        <fullName evidence="3">Uncharacterized protein</fullName>
    </submittedName>
</protein>
<feature type="coiled-coil region" evidence="1">
    <location>
        <begin position="141"/>
        <end position="175"/>
    </location>
</feature>
<evidence type="ECO:0000256" key="2">
    <source>
        <dbReference type="SAM" id="Phobius"/>
    </source>
</evidence>
<dbReference type="AlphaFoldDB" id="A0A1Y5FJQ4"/>
<organism evidence="3 4">
    <name type="scientific">Halobacteriovorax marinus</name>
    <dbReference type="NCBI Taxonomy" id="97084"/>
    <lineage>
        <taxon>Bacteria</taxon>
        <taxon>Pseudomonadati</taxon>
        <taxon>Bdellovibrionota</taxon>
        <taxon>Bacteriovoracia</taxon>
        <taxon>Bacteriovoracales</taxon>
        <taxon>Halobacteriovoraceae</taxon>
        <taxon>Halobacteriovorax</taxon>
    </lineage>
</organism>
<feature type="transmembrane region" description="Helical" evidence="2">
    <location>
        <begin position="55"/>
        <end position="76"/>
    </location>
</feature>
<feature type="transmembrane region" description="Helical" evidence="2">
    <location>
        <begin position="82"/>
        <end position="103"/>
    </location>
</feature>
<feature type="transmembrane region" description="Helical" evidence="2">
    <location>
        <begin position="112"/>
        <end position="131"/>
    </location>
</feature>
<dbReference type="Proteomes" id="UP000196531">
    <property type="component" value="Unassembled WGS sequence"/>
</dbReference>
<gene>
    <name evidence="3" type="ORF">A9Q84_00035</name>
</gene>
<name>A0A1Y5FJQ4_9BACT</name>
<keyword evidence="2" id="KW-0812">Transmembrane</keyword>
<sequence length="267" mass="30484">MNGYSKFSYTENCKTEDISQESSESITQVLIGEIDLRNDFTIKDRFKELLVSKKVSAASVLLPVIFFELLVCILGSKFYLSIGFDFFTSIVLAVTTETFYMYFSSMRSVKASFIRTVLLTVSITTLSYSAYQKDTNVMNLVNSLESDISESRNRLKEVSTEIVSLKKEELNIERDMEVYRKHDLASKGNRVLAPRRLELSNRRIRLSGERGELRQFIEKKSTKLSSQSFIGNIKILTIQTLITIVTFSIIQLSICIALPQILTEIKE</sequence>
<evidence type="ECO:0000256" key="1">
    <source>
        <dbReference type="SAM" id="Coils"/>
    </source>
</evidence>
<comment type="caution">
    <text evidence="3">The sequence shown here is derived from an EMBL/GenBank/DDBJ whole genome shotgun (WGS) entry which is preliminary data.</text>
</comment>
<dbReference type="EMBL" id="MAAO01000001">
    <property type="protein sequence ID" value="OUS00273.1"/>
    <property type="molecule type" value="Genomic_DNA"/>
</dbReference>
<keyword evidence="1" id="KW-0175">Coiled coil</keyword>
<evidence type="ECO:0000313" key="4">
    <source>
        <dbReference type="Proteomes" id="UP000196531"/>
    </source>
</evidence>
<keyword evidence="2" id="KW-1133">Transmembrane helix</keyword>